<dbReference type="GO" id="GO:0032259">
    <property type="term" value="P:methylation"/>
    <property type="evidence" value="ECO:0007669"/>
    <property type="project" value="UniProtKB-KW"/>
</dbReference>
<dbReference type="SUPFAM" id="SSF53335">
    <property type="entry name" value="S-adenosyl-L-methionine-dependent methyltransferases"/>
    <property type="match status" value="1"/>
</dbReference>
<accession>A0ABT1ND51</accession>
<dbReference type="CDD" id="cd02440">
    <property type="entry name" value="AdoMet_MTases"/>
    <property type="match status" value="1"/>
</dbReference>
<dbReference type="InterPro" id="IPR013216">
    <property type="entry name" value="Methyltransf_11"/>
</dbReference>
<keyword evidence="1" id="KW-0175">Coiled coil</keyword>
<evidence type="ECO:0000259" key="2">
    <source>
        <dbReference type="Pfam" id="PF08241"/>
    </source>
</evidence>
<dbReference type="Pfam" id="PF08241">
    <property type="entry name" value="Methyltransf_11"/>
    <property type="match status" value="1"/>
</dbReference>
<dbReference type="EMBL" id="JAJEKE010000003">
    <property type="protein sequence ID" value="MCQ1529160.1"/>
    <property type="molecule type" value="Genomic_DNA"/>
</dbReference>
<organism evidence="3 4">
    <name type="scientific">Lutispora saccharofermentans</name>
    <dbReference type="NCBI Taxonomy" id="3024236"/>
    <lineage>
        <taxon>Bacteria</taxon>
        <taxon>Bacillati</taxon>
        <taxon>Bacillota</taxon>
        <taxon>Clostridia</taxon>
        <taxon>Lutisporales</taxon>
        <taxon>Lutisporaceae</taxon>
        <taxon>Lutispora</taxon>
    </lineage>
</organism>
<evidence type="ECO:0000313" key="3">
    <source>
        <dbReference type="EMBL" id="MCQ1529160.1"/>
    </source>
</evidence>
<evidence type="ECO:0000313" key="4">
    <source>
        <dbReference type="Proteomes" id="UP001651880"/>
    </source>
</evidence>
<feature type="coiled-coil region" evidence="1">
    <location>
        <begin position="606"/>
        <end position="730"/>
    </location>
</feature>
<evidence type="ECO:0000256" key="1">
    <source>
        <dbReference type="SAM" id="Coils"/>
    </source>
</evidence>
<reference evidence="3 4" key="1">
    <citation type="submission" date="2021-10" db="EMBL/GenBank/DDBJ databases">
        <title>Lutispora strain m25 sp. nov., a thermophilic, non-spore-forming bacterium isolated from a lab-scale methanogenic bioreactor digesting anaerobic sludge.</title>
        <authorList>
            <person name="El Houari A."/>
            <person name="Mcdonald J."/>
        </authorList>
    </citation>
    <scope>NUCLEOTIDE SEQUENCE [LARGE SCALE GENOMIC DNA]</scope>
    <source>
        <strain evidence="4">m25</strain>
    </source>
</reference>
<keyword evidence="3" id="KW-0489">Methyltransferase</keyword>
<comment type="caution">
    <text evidence="3">The sequence shown here is derived from an EMBL/GenBank/DDBJ whole genome shotgun (WGS) entry which is preliminary data.</text>
</comment>
<protein>
    <submittedName>
        <fullName evidence="3">Methyltransferase domain-containing protein</fullName>
    </submittedName>
</protein>
<dbReference type="Gene3D" id="3.40.50.150">
    <property type="entry name" value="Vaccinia Virus protein VP39"/>
    <property type="match status" value="1"/>
</dbReference>
<sequence>MLNDNTLKYYNASELWSGDAAPEQKLLLDKVLSMLPEDIESILDVGCGNGVITNQLPNDKHVCGLDISDEALKYVDRDTKVGSIDKLPFDDDAFDLLLSTDTIEHLSIDIYRNGLNEMQRVARKYIMIAAPYMEDLELAKAKCSECGCEYHINWHLRSLDIKKIVDEIGTKKFSLCSIGFSGDSWPFYCDAVDKVDRIANNNFHIWDRAVCPLCSSSETVKQGIEAIGGLDKLRKECFNENLRMNSNYMPTRNEMLLLFKAKNCHSGWNDGFDKDKLFFYIKTDKRENEKIDSKARLMHKGCYDIAIGSNYNSRLDTKKFSIHPYIIDNENINWGSIQLIDDRLARRYIKKNESPNHAVFIIPEFTKDGFNITISYKDCSEVPLTLQVYDKNDSYIRLGDLECKNDSMWKTSVFSVPPNIDCLDEGYIFDLVCYNEEIEPTYYIDKILIDGSYILENTLNELCDKEFADDMYKFYELELNEAMLSDTIIHVEGINDAKGFGLLFENIVVNLDKYKIDDGLFETHIYKWVFNDPYFNEAINASKIYNNDMKSKVYKLFQNNFDYNLLKEVCNKGLIGNRVLASSINDKSKTIIDLLHELRNKELEEKEKIQSELQIMIRMLKDLNKINSNYEIILKEFEEKEKMQSELHAMIKMLDDLNRINSNYEIVSKEYRDRIATLNEELSLSRVEIKDLKDKIAELDLRMSDFIYQIKEKDSDIKRMKETIEKLNNRKLCDFIFKKGEQA</sequence>
<keyword evidence="4" id="KW-1185">Reference proteome</keyword>
<feature type="domain" description="Methyltransferase type 11" evidence="2">
    <location>
        <begin position="43"/>
        <end position="124"/>
    </location>
</feature>
<dbReference type="InterPro" id="IPR029063">
    <property type="entry name" value="SAM-dependent_MTases_sf"/>
</dbReference>
<dbReference type="RefSeq" id="WP_255226675.1">
    <property type="nucleotide sequence ID" value="NZ_JAJEKE010000003.1"/>
</dbReference>
<dbReference type="GO" id="GO:0008168">
    <property type="term" value="F:methyltransferase activity"/>
    <property type="evidence" value="ECO:0007669"/>
    <property type="project" value="UniProtKB-KW"/>
</dbReference>
<name>A0ABT1ND51_9FIRM</name>
<proteinExistence type="predicted"/>
<gene>
    <name evidence="3" type="ORF">LJD61_06305</name>
</gene>
<keyword evidence="3" id="KW-0808">Transferase</keyword>
<dbReference type="Proteomes" id="UP001651880">
    <property type="component" value="Unassembled WGS sequence"/>
</dbReference>